<evidence type="ECO:0000256" key="6">
    <source>
        <dbReference type="ARBA" id="ARBA00022692"/>
    </source>
</evidence>
<evidence type="ECO:0000256" key="8">
    <source>
        <dbReference type="ARBA" id="ARBA00023004"/>
    </source>
</evidence>
<dbReference type="GO" id="GO:0038023">
    <property type="term" value="F:signaling receptor activity"/>
    <property type="evidence" value="ECO:0007669"/>
    <property type="project" value="InterPro"/>
</dbReference>
<feature type="domain" description="TonB-dependent receptor-like beta-barrel" evidence="16">
    <location>
        <begin position="220"/>
        <end position="669"/>
    </location>
</feature>
<evidence type="ECO:0000313" key="18">
    <source>
        <dbReference type="EMBL" id="RJF93615.1"/>
    </source>
</evidence>
<evidence type="ECO:0000256" key="2">
    <source>
        <dbReference type="ARBA" id="ARBA00009810"/>
    </source>
</evidence>
<dbReference type="PANTHER" id="PTHR32552">
    <property type="entry name" value="FERRICHROME IRON RECEPTOR-RELATED"/>
    <property type="match status" value="1"/>
</dbReference>
<reference evidence="18 19" key="1">
    <citation type="submission" date="2018-09" db="EMBL/GenBank/DDBJ databases">
        <authorList>
            <person name="Zhu H."/>
        </authorList>
    </citation>
    <scope>NUCLEOTIDE SEQUENCE [LARGE SCALE GENOMIC DNA]</scope>
    <source>
        <strain evidence="18 19">K2R01-6</strain>
    </source>
</reference>
<dbReference type="EMBL" id="QYUM01000002">
    <property type="protein sequence ID" value="RJF93615.1"/>
    <property type="molecule type" value="Genomic_DNA"/>
</dbReference>
<sequence>MVARVVGGLLATVAWTNVVQAQEVQHGDITVTAERAVTATKTDTPLIETPQAISVVTDQLFRDRGALNVQETLRYSAGVTGEAYGLDTRGDASMIRGLAPVQFLDGMRNLYTFAPFTRTAVDTLSRVEVLRGPSSVLYGQASNGGIINSVSKRPEFETSGTVRLEYGSWDRKQAAVDITGPLNSSETLAGRVVAVVRDANQQTRVIDDNRVLLQPSLSWRPGPDTQVTLIGLFQRDRSASSQQFLPLVSAILAPNDARRLSNRTFLGDEDYDTLQQRTASATLIADHRVSDLISISARARYIDAKSTFRELYPDVYSNPANPFIDGTADTGRTLNRYAYQTKPHGKILTSDVNTRFEFDTGPFSHQLLAGIDYSNYFERTLSASGGSAFTPGITPIDAYDPDNTGVPANVLPYALLPEQRNTQLGLYVQDQIRYADRVTLVAGVRHDRARSKTEGVDAVIDKAWTFKVGLIGELGYGLSPYLSYSEAFQPVSGINPRTGNAYVPTRGRQYEGGVKWQPQRGVLITANYYDIVEENRPTNDPADPINVFQTGEVTSKGFEIEGAFALPGDIQLTAAYSHNNARVTESLYTYEEGERVNDVPRDQASAWGVKAFQVGPDAVLRLGAGIRYIGSTRSTGATTAITTPSYTLVDALVSVDWDRWTASINASNLFDKSYFTACRTFGDCFSGNRRYVVGSLGYRF</sequence>
<dbReference type="NCBIfam" id="TIGR01783">
    <property type="entry name" value="TonB-siderophor"/>
    <property type="match status" value="1"/>
</dbReference>
<evidence type="ECO:0000256" key="4">
    <source>
        <dbReference type="ARBA" id="ARBA00022452"/>
    </source>
</evidence>
<evidence type="ECO:0000259" key="16">
    <source>
        <dbReference type="Pfam" id="PF00593"/>
    </source>
</evidence>
<gene>
    <name evidence="18" type="ORF">D3876_04695</name>
</gene>
<keyword evidence="5" id="KW-0410">Iron transport</keyword>
<dbReference type="PANTHER" id="PTHR32552:SF68">
    <property type="entry name" value="FERRICHROME OUTER MEMBRANE TRANSPORTER_PHAGE RECEPTOR"/>
    <property type="match status" value="1"/>
</dbReference>
<evidence type="ECO:0000259" key="17">
    <source>
        <dbReference type="Pfam" id="PF07715"/>
    </source>
</evidence>
<dbReference type="Gene3D" id="2.40.170.20">
    <property type="entry name" value="TonB-dependent receptor, beta-barrel domain"/>
    <property type="match status" value="1"/>
</dbReference>
<keyword evidence="13 14" id="KW-0998">Cell outer membrane</keyword>
<evidence type="ECO:0000256" key="7">
    <source>
        <dbReference type="ARBA" id="ARBA00022729"/>
    </source>
</evidence>
<evidence type="ECO:0000256" key="13">
    <source>
        <dbReference type="ARBA" id="ARBA00023237"/>
    </source>
</evidence>
<dbReference type="InterPro" id="IPR012910">
    <property type="entry name" value="Plug_dom"/>
</dbReference>
<dbReference type="SUPFAM" id="SSF56935">
    <property type="entry name" value="Porins"/>
    <property type="match status" value="1"/>
</dbReference>
<dbReference type="InterPro" id="IPR000531">
    <property type="entry name" value="Beta-barrel_TonB"/>
</dbReference>
<dbReference type="InterPro" id="IPR010105">
    <property type="entry name" value="TonB_sidphr_rcpt"/>
</dbReference>
<evidence type="ECO:0000313" key="19">
    <source>
        <dbReference type="Proteomes" id="UP000286100"/>
    </source>
</evidence>
<feature type="domain" description="TonB-dependent receptor plug" evidence="17">
    <location>
        <begin position="46"/>
        <end position="146"/>
    </location>
</feature>
<dbReference type="Proteomes" id="UP000286100">
    <property type="component" value="Unassembled WGS sequence"/>
</dbReference>
<dbReference type="PROSITE" id="PS52016">
    <property type="entry name" value="TONB_DEPENDENT_REC_3"/>
    <property type="match status" value="1"/>
</dbReference>
<evidence type="ECO:0000256" key="9">
    <source>
        <dbReference type="ARBA" id="ARBA00023065"/>
    </source>
</evidence>
<proteinExistence type="inferred from homology"/>
<dbReference type="GO" id="GO:0015344">
    <property type="term" value="F:siderophore uptake transmembrane transporter activity"/>
    <property type="evidence" value="ECO:0007669"/>
    <property type="project" value="TreeGrafter"/>
</dbReference>
<dbReference type="OrthoDB" id="9760333at2"/>
<comment type="caution">
    <text evidence="18">The sequence shown here is derived from an EMBL/GenBank/DDBJ whole genome shotgun (WGS) entry which is preliminary data.</text>
</comment>
<dbReference type="RefSeq" id="WP_119759954.1">
    <property type="nucleotide sequence ID" value="NZ_QYUM01000002.1"/>
</dbReference>
<keyword evidence="6 14" id="KW-0812">Transmembrane</keyword>
<dbReference type="Gene3D" id="2.170.130.10">
    <property type="entry name" value="TonB-dependent receptor, plug domain"/>
    <property type="match status" value="1"/>
</dbReference>
<evidence type="ECO:0000256" key="11">
    <source>
        <dbReference type="ARBA" id="ARBA00023136"/>
    </source>
</evidence>
<evidence type="ECO:0000256" key="5">
    <source>
        <dbReference type="ARBA" id="ARBA00022496"/>
    </source>
</evidence>
<dbReference type="FunFam" id="2.170.130.10:FF:000001">
    <property type="entry name" value="Catecholate siderophore TonB-dependent receptor"/>
    <property type="match status" value="1"/>
</dbReference>
<dbReference type="InterPro" id="IPR037066">
    <property type="entry name" value="Plug_dom_sf"/>
</dbReference>
<keyword evidence="10 15" id="KW-0798">TonB box</keyword>
<keyword evidence="19" id="KW-1185">Reference proteome</keyword>
<keyword evidence="3 14" id="KW-0813">Transport</keyword>
<organism evidence="18 19">
    <name type="scientific">Sphingomonas cavernae</name>
    <dbReference type="NCBI Taxonomy" id="2320861"/>
    <lineage>
        <taxon>Bacteria</taxon>
        <taxon>Pseudomonadati</taxon>
        <taxon>Pseudomonadota</taxon>
        <taxon>Alphaproteobacteria</taxon>
        <taxon>Sphingomonadales</taxon>
        <taxon>Sphingomonadaceae</taxon>
        <taxon>Sphingomonas</taxon>
    </lineage>
</organism>
<keyword evidence="11 14" id="KW-0472">Membrane</keyword>
<keyword evidence="4 14" id="KW-1134">Transmembrane beta strand</keyword>
<dbReference type="InterPro" id="IPR039426">
    <property type="entry name" value="TonB-dep_rcpt-like"/>
</dbReference>
<dbReference type="Pfam" id="PF07715">
    <property type="entry name" value="Plug"/>
    <property type="match status" value="1"/>
</dbReference>
<dbReference type="InterPro" id="IPR036942">
    <property type="entry name" value="Beta-barrel_TonB_sf"/>
</dbReference>
<evidence type="ECO:0000256" key="3">
    <source>
        <dbReference type="ARBA" id="ARBA00022448"/>
    </source>
</evidence>
<dbReference type="CDD" id="cd01347">
    <property type="entry name" value="ligand_gated_channel"/>
    <property type="match status" value="1"/>
</dbReference>
<name>A0A418WQT0_9SPHN</name>
<dbReference type="AlphaFoldDB" id="A0A418WQT0"/>
<comment type="subcellular location">
    <subcellularLocation>
        <location evidence="1 14">Cell outer membrane</location>
        <topology evidence="1 14">Multi-pass membrane protein</topology>
    </subcellularLocation>
</comment>
<protein>
    <submittedName>
        <fullName evidence="18">TonB-dependent siderophore receptor</fullName>
    </submittedName>
</protein>
<dbReference type="GO" id="GO:0015891">
    <property type="term" value="P:siderophore transport"/>
    <property type="evidence" value="ECO:0007669"/>
    <property type="project" value="InterPro"/>
</dbReference>
<comment type="similarity">
    <text evidence="2 14 15">Belongs to the TonB-dependent receptor family.</text>
</comment>
<evidence type="ECO:0000256" key="15">
    <source>
        <dbReference type="RuleBase" id="RU003357"/>
    </source>
</evidence>
<accession>A0A418WQT0</accession>
<evidence type="ECO:0000256" key="1">
    <source>
        <dbReference type="ARBA" id="ARBA00004571"/>
    </source>
</evidence>
<evidence type="ECO:0000256" key="14">
    <source>
        <dbReference type="PROSITE-ProRule" id="PRU01360"/>
    </source>
</evidence>
<dbReference type="GO" id="GO:0009279">
    <property type="term" value="C:cell outer membrane"/>
    <property type="evidence" value="ECO:0007669"/>
    <property type="project" value="UniProtKB-SubCell"/>
</dbReference>
<evidence type="ECO:0000256" key="10">
    <source>
        <dbReference type="ARBA" id="ARBA00023077"/>
    </source>
</evidence>
<keyword evidence="7" id="KW-0732">Signal</keyword>
<evidence type="ECO:0000256" key="12">
    <source>
        <dbReference type="ARBA" id="ARBA00023170"/>
    </source>
</evidence>
<keyword evidence="9" id="KW-0406">Ion transport</keyword>
<dbReference type="Pfam" id="PF00593">
    <property type="entry name" value="TonB_dep_Rec_b-barrel"/>
    <property type="match status" value="1"/>
</dbReference>
<keyword evidence="12 18" id="KW-0675">Receptor</keyword>
<keyword evidence="8" id="KW-0408">Iron</keyword>